<dbReference type="Gene3D" id="2.40.128.290">
    <property type="entry name" value="Uncharacterised protein Atu4866, PF11512"/>
    <property type="match status" value="1"/>
</dbReference>
<dbReference type="Pfam" id="PF11512">
    <property type="entry name" value="Atu4866"/>
    <property type="match status" value="1"/>
</dbReference>
<protein>
    <submittedName>
        <fullName evidence="1">Atu4866 domain-containing protein</fullName>
    </submittedName>
</protein>
<dbReference type="Proteomes" id="UP001595867">
    <property type="component" value="Unassembled WGS sequence"/>
</dbReference>
<evidence type="ECO:0000313" key="1">
    <source>
        <dbReference type="EMBL" id="MFC4063738.1"/>
    </source>
</evidence>
<reference evidence="2" key="1">
    <citation type="journal article" date="2019" name="Int. J. Syst. Evol. Microbiol.">
        <title>The Global Catalogue of Microorganisms (GCM) 10K type strain sequencing project: providing services to taxonomists for standard genome sequencing and annotation.</title>
        <authorList>
            <consortium name="The Broad Institute Genomics Platform"/>
            <consortium name="The Broad Institute Genome Sequencing Center for Infectious Disease"/>
            <person name="Wu L."/>
            <person name="Ma J."/>
        </authorList>
    </citation>
    <scope>NUCLEOTIDE SEQUENCE [LARGE SCALE GENOMIC DNA]</scope>
    <source>
        <strain evidence="2">TBRC 5832</strain>
    </source>
</reference>
<dbReference type="RefSeq" id="WP_378064777.1">
    <property type="nucleotide sequence ID" value="NZ_JBHSBL010000003.1"/>
</dbReference>
<comment type="caution">
    <text evidence="1">The sequence shown here is derived from an EMBL/GenBank/DDBJ whole genome shotgun (WGS) entry which is preliminary data.</text>
</comment>
<dbReference type="InterPro" id="IPR038646">
    <property type="entry name" value="Atu4866-like_sf"/>
</dbReference>
<organism evidence="1 2">
    <name type="scientific">Actinoplanes subglobosus</name>
    <dbReference type="NCBI Taxonomy" id="1547892"/>
    <lineage>
        <taxon>Bacteria</taxon>
        <taxon>Bacillati</taxon>
        <taxon>Actinomycetota</taxon>
        <taxon>Actinomycetes</taxon>
        <taxon>Micromonosporales</taxon>
        <taxon>Micromonosporaceae</taxon>
        <taxon>Actinoplanes</taxon>
    </lineage>
</organism>
<gene>
    <name evidence="1" type="ORF">ACFO0C_02255</name>
</gene>
<name>A0ABV8IHN2_9ACTN</name>
<proteinExistence type="predicted"/>
<evidence type="ECO:0000313" key="2">
    <source>
        <dbReference type="Proteomes" id="UP001595867"/>
    </source>
</evidence>
<dbReference type="EMBL" id="JBHSBL010000003">
    <property type="protein sequence ID" value="MFC4063738.1"/>
    <property type="molecule type" value="Genomic_DNA"/>
</dbReference>
<accession>A0ABV8IHN2</accession>
<sequence>MPTSCEPHVDFTVLDAASLLAIAMGGVDGAHTGPAAAHPRVVTGAAVVGAWRSQDGSVKLQLRRDGTYAGEVAGRRKPARGTYLIDGQAVVLRDDSGLQTPVQVHEGELEMAGHRLRPAAA</sequence>
<dbReference type="InterPro" id="IPR020955">
    <property type="entry name" value="Uncharacterised_Atu4866"/>
</dbReference>
<keyword evidence="2" id="KW-1185">Reference proteome</keyword>